<feature type="transmembrane region" description="Helical" evidence="1">
    <location>
        <begin position="7"/>
        <end position="25"/>
    </location>
</feature>
<dbReference type="AlphaFoldDB" id="A0A0R2B7D4"/>
<name>A0A0R2B7D4_9LACO</name>
<reference evidence="2 3" key="1">
    <citation type="journal article" date="2015" name="Genome Announc.">
        <title>Expanding the biotechnology potential of lactobacilli through comparative genomics of 213 strains and associated genera.</title>
        <authorList>
            <person name="Sun Z."/>
            <person name="Harris H.M."/>
            <person name="McCann A."/>
            <person name="Guo C."/>
            <person name="Argimon S."/>
            <person name="Zhang W."/>
            <person name="Yang X."/>
            <person name="Jeffery I.B."/>
            <person name="Cooney J.C."/>
            <person name="Kagawa T.F."/>
            <person name="Liu W."/>
            <person name="Song Y."/>
            <person name="Salvetti E."/>
            <person name="Wrobel A."/>
            <person name="Rasinkangas P."/>
            <person name="Parkhill J."/>
            <person name="Rea M.C."/>
            <person name="O'Sullivan O."/>
            <person name="Ritari J."/>
            <person name="Douillard F.P."/>
            <person name="Paul Ross R."/>
            <person name="Yang R."/>
            <person name="Briner A.E."/>
            <person name="Felis G.E."/>
            <person name="de Vos W.M."/>
            <person name="Barrangou R."/>
            <person name="Klaenhammer T.R."/>
            <person name="Caufield P.W."/>
            <person name="Cui Y."/>
            <person name="Zhang H."/>
            <person name="O'Toole P.W."/>
        </authorList>
    </citation>
    <scope>NUCLEOTIDE SEQUENCE [LARGE SCALE GENOMIC DNA]</scope>
    <source>
        <strain evidence="2 3">DSM 23927</strain>
    </source>
</reference>
<dbReference type="PATRIC" id="fig|1423727.3.peg.1221"/>
<evidence type="ECO:0000313" key="2">
    <source>
        <dbReference type="EMBL" id="KRM72217.1"/>
    </source>
</evidence>
<dbReference type="Proteomes" id="UP000051672">
    <property type="component" value="Unassembled WGS sequence"/>
</dbReference>
<organism evidence="2 3">
    <name type="scientific">Lacticaseibacillus brantae DSM 23927</name>
    <dbReference type="NCBI Taxonomy" id="1423727"/>
    <lineage>
        <taxon>Bacteria</taxon>
        <taxon>Bacillati</taxon>
        <taxon>Bacillota</taxon>
        <taxon>Bacilli</taxon>
        <taxon>Lactobacillales</taxon>
        <taxon>Lactobacillaceae</taxon>
        <taxon>Lacticaseibacillus</taxon>
    </lineage>
</organism>
<feature type="transmembrane region" description="Helical" evidence="1">
    <location>
        <begin position="37"/>
        <end position="56"/>
    </location>
</feature>
<sequence>MKGQKRRFIWALAVFIVLSIADYIFETRYHLDDYLWFRGLKLFVWFPSMVAVVFTWPHRNH</sequence>
<dbReference type="RefSeq" id="WP_057894479.1">
    <property type="nucleotide sequence ID" value="NZ_AYZQ01000002.1"/>
</dbReference>
<keyword evidence="3" id="KW-1185">Reference proteome</keyword>
<dbReference type="EMBL" id="AYZQ01000002">
    <property type="protein sequence ID" value="KRM72217.1"/>
    <property type="molecule type" value="Genomic_DNA"/>
</dbReference>
<keyword evidence="1" id="KW-1133">Transmembrane helix</keyword>
<accession>A0A0R2B7D4</accession>
<keyword evidence="1" id="KW-0472">Membrane</keyword>
<comment type="caution">
    <text evidence="2">The sequence shown here is derived from an EMBL/GenBank/DDBJ whole genome shotgun (WGS) entry which is preliminary data.</text>
</comment>
<keyword evidence="1" id="KW-0812">Transmembrane</keyword>
<evidence type="ECO:0000256" key="1">
    <source>
        <dbReference type="SAM" id="Phobius"/>
    </source>
</evidence>
<proteinExistence type="predicted"/>
<evidence type="ECO:0000313" key="3">
    <source>
        <dbReference type="Proteomes" id="UP000051672"/>
    </source>
</evidence>
<protein>
    <submittedName>
        <fullName evidence="2">Uncharacterized protein</fullName>
    </submittedName>
</protein>
<gene>
    <name evidence="2" type="ORF">FC34_GL001202</name>
</gene>